<keyword evidence="3" id="KW-0963">Cytoplasm</keyword>
<dbReference type="PROSITE" id="PS00432">
    <property type="entry name" value="ACTINS_2"/>
    <property type="match status" value="1"/>
</dbReference>
<dbReference type="Gene3D" id="3.30.420.40">
    <property type="match status" value="4"/>
</dbReference>
<gene>
    <name evidence="8" type="ORF">CQW23_13575</name>
</gene>
<organism evidence="8 9">
    <name type="scientific">Capsicum baccatum</name>
    <name type="common">Peruvian pepper</name>
    <dbReference type="NCBI Taxonomy" id="33114"/>
    <lineage>
        <taxon>Eukaryota</taxon>
        <taxon>Viridiplantae</taxon>
        <taxon>Streptophyta</taxon>
        <taxon>Embryophyta</taxon>
        <taxon>Tracheophyta</taxon>
        <taxon>Spermatophyta</taxon>
        <taxon>Magnoliopsida</taxon>
        <taxon>eudicotyledons</taxon>
        <taxon>Gunneridae</taxon>
        <taxon>Pentapetalae</taxon>
        <taxon>asterids</taxon>
        <taxon>lamiids</taxon>
        <taxon>Solanales</taxon>
        <taxon>Solanaceae</taxon>
        <taxon>Solanoideae</taxon>
        <taxon>Capsiceae</taxon>
        <taxon>Capsicum</taxon>
    </lineage>
</organism>
<dbReference type="PANTHER" id="PTHR11937">
    <property type="entry name" value="ACTIN"/>
    <property type="match status" value="1"/>
</dbReference>
<reference evidence="8 9" key="1">
    <citation type="journal article" date="2017" name="Genome Biol.">
        <title>New reference genome sequences of hot pepper reveal the massive evolution of plant disease-resistance genes by retroduplication.</title>
        <authorList>
            <person name="Kim S."/>
            <person name="Park J."/>
            <person name="Yeom S.I."/>
            <person name="Kim Y.M."/>
            <person name="Seo E."/>
            <person name="Kim K.T."/>
            <person name="Kim M.S."/>
            <person name="Lee J.M."/>
            <person name="Cheong K."/>
            <person name="Shin H.S."/>
            <person name="Kim S.B."/>
            <person name="Han K."/>
            <person name="Lee J."/>
            <person name="Park M."/>
            <person name="Lee H.A."/>
            <person name="Lee H.Y."/>
            <person name="Lee Y."/>
            <person name="Oh S."/>
            <person name="Lee J.H."/>
            <person name="Choi E."/>
            <person name="Choi E."/>
            <person name="Lee S.E."/>
            <person name="Jeon J."/>
            <person name="Kim H."/>
            <person name="Choi G."/>
            <person name="Song H."/>
            <person name="Lee J."/>
            <person name="Lee S.C."/>
            <person name="Kwon J.K."/>
            <person name="Lee H.Y."/>
            <person name="Koo N."/>
            <person name="Hong Y."/>
            <person name="Kim R.W."/>
            <person name="Kang W.H."/>
            <person name="Huh J.H."/>
            <person name="Kang B.C."/>
            <person name="Yang T.J."/>
            <person name="Lee Y.H."/>
            <person name="Bennetzen J.L."/>
            <person name="Choi D."/>
        </authorList>
    </citation>
    <scope>NUCLEOTIDE SEQUENCE [LARGE SCALE GENOMIC DNA]</scope>
    <source>
        <strain evidence="9">cv. PBC81</strain>
    </source>
</reference>
<accession>A0A2G2WGN8</accession>
<comment type="subcellular location">
    <subcellularLocation>
        <location evidence="1">Cytoplasm</location>
        <location evidence="1">Cytoskeleton</location>
    </subcellularLocation>
</comment>
<dbReference type="Proteomes" id="UP000224567">
    <property type="component" value="Unassembled WGS sequence"/>
</dbReference>
<keyword evidence="9" id="KW-1185">Reference proteome</keyword>
<dbReference type="STRING" id="33114.A0A2G2WGN8"/>
<keyword evidence="4" id="KW-0547">Nucleotide-binding</keyword>
<name>A0A2G2WGN8_CAPBA</name>
<dbReference type="FunFam" id="3.30.420.40:FF:000404">
    <property type="entry name" value="Major actin"/>
    <property type="match status" value="1"/>
</dbReference>
<evidence type="ECO:0000256" key="7">
    <source>
        <dbReference type="RuleBase" id="RU000487"/>
    </source>
</evidence>
<dbReference type="EMBL" id="MLFT02000006">
    <property type="protein sequence ID" value="PHT44417.1"/>
    <property type="molecule type" value="Genomic_DNA"/>
</dbReference>
<protein>
    <submittedName>
        <fullName evidence="8">Actin-1</fullName>
    </submittedName>
</protein>
<reference evidence="9" key="2">
    <citation type="journal article" date="2017" name="J. Anim. Genet.">
        <title>Multiple reference genome sequences of hot pepper reveal the massive evolution of plant disease resistance genes by retroduplication.</title>
        <authorList>
            <person name="Kim S."/>
            <person name="Park J."/>
            <person name="Yeom S.-I."/>
            <person name="Kim Y.-M."/>
            <person name="Seo E."/>
            <person name="Kim K.-T."/>
            <person name="Kim M.-S."/>
            <person name="Lee J.M."/>
            <person name="Cheong K."/>
            <person name="Shin H.-S."/>
            <person name="Kim S.-B."/>
            <person name="Han K."/>
            <person name="Lee J."/>
            <person name="Park M."/>
            <person name="Lee H.-A."/>
            <person name="Lee H.-Y."/>
            <person name="Lee Y."/>
            <person name="Oh S."/>
            <person name="Lee J.H."/>
            <person name="Choi E."/>
            <person name="Choi E."/>
            <person name="Lee S.E."/>
            <person name="Jeon J."/>
            <person name="Kim H."/>
            <person name="Choi G."/>
            <person name="Song H."/>
            <person name="Lee J."/>
            <person name="Lee S.-C."/>
            <person name="Kwon J.-K."/>
            <person name="Lee H.-Y."/>
            <person name="Koo N."/>
            <person name="Hong Y."/>
            <person name="Kim R.W."/>
            <person name="Kang W.-H."/>
            <person name="Huh J.H."/>
            <person name="Kang B.-C."/>
            <person name="Yang T.-J."/>
            <person name="Lee Y.-H."/>
            <person name="Bennetzen J.L."/>
            <person name="Choi D."/>
        </authorList>
    </citation>
    <scope>NUCLEOTIDE SEQUENCE [LARGE SCALE GENOMIC DNA]</scope>
    <source>
        <strain evidence="9">cv. PBC81</strain>
    </source>
</reference>
<comment type="similarity">
    <text evidence="2 7">Belongs to the actin family.</text>
</comment>
<evidence type="ECO:0000256" key="5">
    <source>
        <dbReference type="ARBA" id="ARBA00022840"/>
    </source>
</evidence>
<dbReference type="InterPro" id="IPR043129">
    <property type="entry name" value="ATPase_NBD"/>
</dbReference>
<evidence type="ECO:0000256" key="2">
    <source>
        <dbReference type="ARBA" id="ARBA00006752"/>
    </source>
</evidence>
<dbReference type="AlphaFoldDB" id="A0A2G2WGN8"/>
<dbReference type="InterPro" id="IPR004000">
    <property type="entry name" value="Actin"/>
</dbReference>
<evidence type="ECO:0000256" key="3">
    <source>
        <dbReference type="ARBA" id="ARBA00022490"/>
    </source>
</evidence>
<evidence type="ECO:0000256" key="6">
    <source>
        <dbReference type="ARBA" id="ARBA00023212"/>
    </source>
</evidence>
<comment type="caution">
    <text evidence="8">The sequence shown here is derived from an EMBL/GenBank/DDBJ whole genome shotgun (WGS) entry which is preliminary data.</text>
</comment>
<dbReference type="SMART" id="SM00268">
    <property type="entry name" value="ACTIN"/>
    <property type="match status" value="1"/>
</dbReference>
<sequence>MGNGEIDEDVFYRIVAEWMKRGRGRPNKYCREVIRRDMEQLQLTEDMTLYRKGSIGNNLSTSSEVMYDLIYCLFVLCRESIGNNLSTSSEVSANLYHGEKFTDHEMKIQTLVIDNGTEMTKVGFSGDDSPMGVFPSIVGRPRHTGVMAGMGHRDAYVGYEAQCRSILTLKYPIEHGAYREKMTQIIFETFNIPGMYVANKAVLSVFANGRTTGKKHKLISVRQRVMICDMKETITYIALDFEHEIDKAKNCSKSVEKDFELPDGQVINIGMEETGIHEKAYNSIMRCDDDIRKDLFANIVLSGGSTMFPGIAKRMSKEITALAPSSTKIKVIASPERKYSTWIGGSIFASLATFQKMWIARDEYDEYGPAIINRKCI</sequence>
<dbReference type="Pfam" id="PF00022">
    <property type="entry name" value="Actin"/>
    <property type="match status" value="3"/>
</dbReference>
<evidence type="ECO:0000313" key="9">
    <source>
        <dbReference type="Proteomes" id="UP000224567"/>
    </source>
</evidence>
<evidence type="ECO:0000313" key="8">
    <source>
        <dbReference type="EMBL" id="PHT44417.1"/>
    </source>
</evidence>
<dbReference type="FunFam" id="3.30.420.40:FF:000058">
    <property type="entry name" value="Putative actin-related protein 5"/>
    <property type="match status" value="1"/>
</dbReference>
<dbReference type="InterPro" id="IPR004001">
    <property type="entry name" value="Actin_CS"/>
</dbReference>
<dbReference type="FunFam" id="3.30.420.40:FF:000148">
    <property type="entry name" value="Actin, alpha skeletal muscle"/>
    <property type="match status" value="1"/>
</dbReference>
<evidence type="ECO:0000256" key="4">
    <source>
        <dbReference type="ARBA" id="ARBA00022741"/>
    </source>
</evidence>
<evidence type="ECO:0000256" key="1">
    <source>
        <dbReference type="ARBA" id="ARBA00004245"/>
    </source>
</evidence>
<proteinExistence type="inferred from homology"/>
<keyword evidence="5" id="KW-0067">ATP-binding</keyword>
<keyword evidence="6" id="KW-0206">Cytoskeleton</keyword>
<dbReference type="SUPFAM" id="SSF53067">
    <property type="entry name" value="Actin-like ATPase domain"/>
    <property type="match status" value="2"/>
</dbReference>
<dbReference type="OrthoDB" id="21573at2759"/>
<dbReference type="GO" id="GO:0005524">
    <property type="term" value="F:ATP binding"/>
    <property type="evidence" value="ECO:0007669"/>
    <property type="project" value="UniProtKB-KW"/>
</dbReference>
<dbReference type="GO" id="GO:0005856">
    <property type="term" value="C:cytoskeleton"/>
    <property type="evidence" value="ECO:0007669"/>
    <property type="project" value="UniProtKB-SubCell"/>
</dbReference>